<dbReference type="RefSeq" id="WP_141371233.1">
    <property type="nucleotide sequence ID" value="NZ_BJLQ01000028.1"/>
</dbReference>
<gene>
    <name evidence="1" type="ORF">CGE01nite_24610</name>
</gene>
<proteinExistence type="predicted"/>
<sequence length="413" mass="42020">MTTHVGAPVPGAGTTAAARLAAAAEQYGFLLPGTDDRAGLGSVLAGVAGALVEATGAADGHDGAVGTWASARELLGIPASTRVCVVLVDGLGHLNLAERSGHAPFLRRAVAGSSPVCSTFPSTTATALGTFGTAVPPGGTGMLGYTVRVPGTGALANLVAWSDAPPPETWQPHASTLELLTAGGAAVTSVGPARFAGSGLTRAALRGARYVPAESLADRVDATVAALRQPGLAYLYWGDVDKVGHHHGVGSWQWGDALAEADAEIARLARSLPRGSVLVVTADHGMVDVDRTRRWDVAHDSRLSAGVDLVAGEPRASHVHVAPGVPVEQVRTAWQDVLGDDALVLTRDEVVDSGLIGPVDERVRPVVGDLMVAMAGAATVVDTRTQTAASLDMVGVHGSLTPHEMLVPCIVVA</sequence>
<dbReference type="OrthoDB" id="9779267at2"/>
<dbReference type="InterPro" id="IPR002591">
    <property type="entry name" value="Phosphodiest/P_Trfase"/>
</dbReference>
<protein>
    <submittedName>
        <fullName evidence="1">Nucleotide pyrophosphatase</fullName>
    </submittedName>
</protein>
<keyword evidence="2" id="KW-1185">Reference proteome</keyword>
<dbReference type="EMBL" id="BJLQ01000028">
    <property type="protein sequence ID" value="GEA85210.1"/>
    <property type="molecule type" value="Genomic_DNA"/>
</dbReference>
<evidence type="ECO:0000313" key="2">
    <source>
        <dbReference type="Proteomes" id="UP000320461"/>
    </source>
</evidence>
<organism evidence="1 2">
    <name type="scientific">Cellulomonas gelida</name>
    <dbReference type="NCBI Taxonomy" id="1712"/>
    <lineage>
        <taxon>Bacteria</taxon>
        <taxon>Bacillati</taxon>
        <taxon>Actinomycetota</taxon>
        <taxon>Actinomycetes</taxon>
        <taxon>Micrococcales</taxon>
        <taxon>Cellulomonadaceae</taxon>
        <taxon>Cellulomonas</taxon>
    </lineage>
</organism>
<accession>A0A4Y3KQI2</accession>
<dbReference type="Pfam" id="PF01663">
    <property type="entry name" value="Phosphodiest"/>
    <property type="match status" value="1"/>
</dbReference>
<name>A0A4Y3KQI2_9CELL</name>
<dbReference type="InterPro" id="IPR017850">
    <property type="entry name" value="Alkaline_phosphatase_core_sf"/>
</dbReference>
<dbReference type="PANTHER" id="PTHR10151:SF120">
    <property type="entry name" value="BIS(5'-ADENOSYL)-TRIPHOSPHATASE"/>
    <property type="match status" value="1"/>
</dbReference>
<evidence type="ECO:0000313" key="1">
    <source>
        <dbReference type="EMBL" id="GEA85210.1"/>
    </source>
</evidence>
<dbReference type="AlphaFoldDB" id="A0A4Y3KQI2"/>
<dbReference type="SUPFAM" id="SSF53649">
    <property type="entry name" value="Alkaline phosphatase-like"/>
    <property type="match status" value="1"/>
</dbReference>
<dbReference type="PANTHER" id="PTHR10151">
    <property type="entry name" value="ECTONUCLEOTIDE PYROPHOSPHATASE/PHOSPHODIESTERASE"/>
    <property type="match status" value="1"/>
</dbReference>
<dbReference type="GO" id="GO:0016787">
    <property type="term" value="F:hydrolase activity"/>
    <property type="evidence" value="ECO:0007669"/>
    <property type="project" value="UniProtKB-ARBA"/>
</dbReference>
<reference evidence="1 2" key="1">
    <citation type="submission" date="2019-06" db="EMBL/GenBank/DDBJ databases">
        <title>Whole genome shotgun sequence of Cellulomonas gelida NBRC 3748.</title>
        <authorList>
            <person name="Hosoyama A."/>
            <person name="Uohara A."/>
            <person name="Ohji S."/>
            <person name="Ichikawa N."/>
        </authorList>
    </citation>
    <scope>NUCLEOTIDE SEQUENCE [LARGE SCALE GENOMIC DNA]</scope>
    <source>
        <strain evidence="1 2">NBRC 3748</strain>
    </source>
</reference>
<dbReference type="Gene3D" id="3.40.720.10">
    <property type="entry name" value="Alkaline Phosphatase, subunit A"/>
    <property type="match status" value="1"/>
</dbReference>
<comment type="caution">
    <text evidence="1">The sequence shown here is derived from an EMBL/GenBank/DDBJ whole genome shotgun (WGS) entry which is preliminary data.</text>
</comment>
<dbReference type="Proteomes" id="UP000320461">
    <property type="component" value="Unassembled WGS sequence"/>
</dbReference>